<feature type="non-terminal residue" evidence="2">
    <location>
        <position position="127"/>
    </location>
</feature>
<sequence length="127" mass="13404">GVHELHLVFEVALGREALAAQLHRGATLPAVGQQRAHRHDGPRYVGFGYLVVGAVLALHGLVLYLQLVHEGGAELRAQRQQGAVLARFKVAVHLVEVDGRVVVGAVGVVPVAVVVAQRQAVAVVNLP</sequence>
<gene>
    <name evidence="2" type="ORF">Tci_920820</name>
</gene>
<dbReference type="AlphaFoldDB" id="A0A699WVM8"/>
<proteinExistence type="predicted"/>
<comment type="caution">
    <text evidence="2">The sequence shown here is derived from an EMBL/GenBank/DDBJ whole genome shotgun (WGS) entry which is preliminary data.</text>
</comment>
<evidence type="ECO:0000313" key="2">
    <source>
        <dbReference type="EMBL" id="GFD48851.1"/>
    </source>
</evidence>
<reference evidence="2" key="1">
    <citation type="journal article" date="2019" name="Sci. Rep.">
        <title>Draft genome of Tanacetum cinerariifolium, the natural source of mosquito coil.</title>
        <authorList>
            <person name="Yamashiro T."/>
            <person name="Shiraishi A."/>
            <person name="Satake H."/>
            <person name="Nakayama K."/>
        </authorList>
    </citation>
    <scope>NUCLEOTIDE SEQUENCE</scope>
</reference>
<protein>
    <submittedName>
        <fullName evidence="2">Uncharacterized protein</fullName>
    </submittedName>
</protein>
<keyword evidence="1" id="KW-0472">Membrane</keyword>
<feature type="transmembrane region" description="Helical" evidence="1">
    <location>
        <begin position="47"/>
        <end position="67"/>
    </location>
</feature>
<accession>A0A699WVM8</accession>
<evidence type="ECO:0000256" key="1">
    <source>
        <dbReference type="SAM" id="Phobius"/>
    </source>
</evidence>
<keyword evidence="1" id="KW-0812">Transmembrane</keyword>
<keyword evidence="1" id="KW-1133">Transmembrane helix</keyword>
<dbReference type="EMBL" id="BKCJ011731173">
    <property type="protein sequence ID" value="GFD48851.1"/>
    <property type="molecule type" value="Genomic_DNA"/>
</dbReference>
<name>A0A699WVM8_TANCI</name>
<organism evidence="2">
    <name type="scientific">Tanacetum cinerariifolium</name>
    <name type="common">Dalmatian daisy</name>
    <name type="synonym">Chrysanthemum cinerariifolium</name>
    <dbReference type="NCBI Taxonomy" id="118510"/>
    <lineage>
        <taxon>Eukaryota</taxon>
        <taxon>Viridiplantae</taxon>
        <taxon>Streptophyta</taxon>
        <taxon>Embryophyta</taxon>
        <taxon>Tracheophyta</taxon>
        <taxon>Spermatophyta</taxon>
        <taxon>Magnoliopsida</taxon>
        <taxon>eudicotyledons</taxon>
        <taxon>Gunneridae</taxon>
        <taxon>Pentapetalae</taxon>
        <taxon>asterids</taxon>
        <taxon>campanulids</taxon>
        <taxon>Asterales</taxon>
        <taxon>Asteraceae</taxon>
        <taxon>Asteroideae</taxon>
        <taxon>Anthemideae</taxon>
        <taxon>Anthemidinae</taxon>
        <taxon>Tanacetum</taxon>
    </lineage>
</organism>
<feature type="non-terminal residue" evidence="2">
    <location>
        <position position="1"/>
    </location>
</feature>